<dbReference type="Proteomes" id="UP000654345">
    <property type="component" value="Unassembled WGS sequence"/>
</dbReference>
<dbReference type="PRINTS" id="PR00080">
    <property type="entry name" value="SDRFAMILY"/>
</dbReference>
<protein>
    <submittedName>
        <fullName evidence="3">3-oxoacyl-ACP reductase</fullName>
    </submittedName>
</protein>
<comment type="similarity">
    <text evidence="1">Belongs to the short-chain dehydrogenases/reductases (SDR) family.</text>
</comment>
<proteinExistence type="inferred from homology"/>
<evidence type="ECO:0000313" key="3">
    <source>
        <dbReference type="EMBL" id="GHO55110.1"/>
    </source>
</evidence>
<organism evidence="3 4">
    <name type="scientific">Ktedonobacter robiniae</name>
    <dbReference type="NCBI Taxonomy" id="2778365"/>
    <lineage>
        <taxon>Bacteria</taxon>
        <taxon>Bacillati</taxon>
        <taxon>Chloroflexota</taxon>
        <taxon>Ktedonobacteria</taxon>
        <taxon>Ktedonobacterales</taxon>
        <taxon>Ktedonobacteraceae</taxon>
        <taxon>Ktedonobacter</taxon>
    </lineage>
</organism>
<dbReference type="NCBIfam" id="NF005559">
    <property type="entry name" value="PRK07231.1"/>
    <property type="match status" value="1"/>
</dbReference>
<dbReference type="InterPro" id="IPR036291">
    <property type="entry name" value="NAD(P)-bd_dom_sf"/>
</dbReference>
<reference evidence="3 4" key="1">
    <citation type="journal article" date="2021" name="Int. J. Syst. Evol. Microbiol.">
        <title>Reticulibacter mediterranei gen. nov., sp. nov., within the new family Reticulibacteraceae fam. nov., and Ktedonospora formicarum gen. nov., sp. nov., Ktedonobacter robiniae sp. nov., Dictyobacter formicarum sp. nov. and Dictyobacter arantiisoli sp. nov., belonging to the class Ktedonobacteria.</title>
        <authorList>
            <person name="Yabe S."/>
            <person name="Zheng Y."/>
            <person name="Wang C.M."/>
            <person name="Sakai Y."/>
            <person name="Abe K."/>
            <person name="Yokota A."/>
            <person name="Donadio S."/>
            <person name="Cavaletti L."/>
            <person name="Monciardini P."/>
        </authorList>
    </citation>
    <scope>NUCLEOTIDE SEQUENCE [LARGE SCALE GENOMIC DNA]</scope>
    <source>
        <strain evidence="3 4">SOSP1-30</strain>
    </source>
</reference>
<evidence type="ECO:0000256" key="1">
    <source>
        <dbReference type="ARBA" id="ARBA00006484"/>
    </source>
</evidence>
<dbReference type="PANTHER" id="PTHR42760">
    <property type="entry name" value="SHORT-CHAIN DEHYDROGENASES/REDUCTASES FAMILY MEMBER"/>
    <property type="match status" value="1"/>
</dbReference>
<dbReference type="Pfam" id="PF13561">
    <property type="entry name" value="adh_short_C2"/>
    <property type="match status" value="1"/>
</dbReference>
<keyword evidence="4" id="KW-1185">Reference proteome</keyword>
<dbReference type="InterPro" id="IPR002347">
    <property type="entry name" value="SDR_fam"/>
</dbReference>
<name>A0ABQ3UQX5_9CHLR</name>
<sequence length="258" mass="27039">MGRLAEKVVFLTGGGGVLGRASAGLFAREGARVAVVDTLKDKAEETAQGIIASGGDAIALCTDVTDEAAVRAAVEATVQHWGHLDTIFNNAGVMPHQDESVLTLDVELMARIYAINVTGTALCCKYAIPHIKRTGGGAIVNMSSFLAVVGCIKPQDAYGASKGAIVALTHSLAVQFGRDGIRVNALCPGPIETEHVRHFFADEAARKLRLDHIPLGRFGRPEDVAELALFLASDAAGWLTGQAIVLDGGVSCNYFSVL</sequence>
<gene>
    <name evidence="3" type="ORF">KSB_35850</name>
</gene>
<dbReference type="RefSeq" id="WP_201371744.1">
    <property type="nucleotide sequence ID" value="NZ_BNJG01000001.1"/>
</dbReference>
<dbReference type="PANTHER" id="PTHR42760:SF115">
    <property type="entry name" value="3-OXOACYL-[ACYL-CARRIER-PROTEIN] REDUCTASE FABG"/>
    <property type="match status" value="1"/>
</dbReference>
<accession>A0ABQ3UQX5</accession>
<dbReference type="PRINTS" id="PR00081">
    <property type="entry name" value="GDHRDH"/>
</dbReference>
<dbReference type="EMBL" id="BNJG01000001">
    <property type="protein sequence ID" value="GHO55110.1"/>
    <property type="molecule type" value="Genomic_DNA"/>
</dbReference>
<evidence type="ECO:0000256" key="2">
    <source>
        <dbReference type="ARBA" id="ARBA00023002"/>
    </source>
</evidence>
<evidence type="ECO:0000313" key="4">
    <source>
        <dbReference type="Proteomes" id="UP000654345"/>
    </source>
</evidence>
<comment type="caution">
    <text evidence="3">The sequence shown here is derived from an EMBL/GenBank/DDBJ whole genome shotgun (WGS) entry which is preliminary data.</text>
</comment>
<dbReference type="Gene3D" id="3.40.50.720">
    <property type="entry name" value="NAD(P)-binding Rossmann-like Domain"/>
    <property type="match status" value="1"/>
</dbReference>
<dbReference type="SUPFAM" id="SSF51735">
    <property type="entry name" value="NAD(P)-binding Rossmann-fold domains"/>
    <property type="match status" value="1"/>
</dbReference>
<keyword evidence="2" id="KW-0560">Oxidoreductase</keyword>
<dbReference type="CDD" id="cd05233">
    <property type="entry name" value="SDR_c"/>
    <property type="match status" value="1"/>
</dbReference>